<feature type="coiled-coil region" evidence="1">
    <location>
        <begin position="1"/>
        <end position="28"/>
    </location>
</feature>
<keyword evidence="1" id="KW-0175">Coiled coil</keyword>
<accession>A0A6C0BAW0</accession>
<name>A0A6C0BAW0_9ZZZZ</name>
<evidence type="ECO:0000256" key="1">
    <source>
        <dbReference type="SAM" id="Coils"/>
    </source>
</evidence>
<dbReference type="EMBL" id="MN739109">
    <property type="protein sequence ID" value="QHS89387.1"/>
    <property type="molecule type" value="Genomic_DNA"/>
</dbReference>
<reference evidence="2" key="1">
    <citation type="journal article" date="2020" name="Nature">
        <title>Giant virus diversity and host interactions through global metagenomics.</title>
        <authorList>
            <person name="Schulz F."/>
            <person name="Roux S."/>
            <person name="Paez-Espino D."/>
            <person name="Jungbluth S."/>
            <person name="Walsh D.A."/>
            <person name="Denef V.J."/>
            <person name="McMahon K.D."/>
            <person name="Konstantinidis K.T."/>
            <person name="Eloe-Fadrosh E.A."/>
            <person name="Kyrpides N.C."/>
            <person name="Woyke T."/>
        </authorList>
    </citation>
    <scope>NUCLEOTIDE SEQUENCE</scope>
    <source>
        <strain evidence="2">GVMAG-M-3300010158-60</strain>
    </source>
</reference>
<protein>
    <submittedName>
        <fullName evidence="2">Uncharacterized protein</fullName>
    </submittedName>
</protein>
<sequence length="97" mass="11459">MSQIDSELSLLRQRLATLEEQKRIEGEKNAEKRTNPLKVLQEIIVAKSKQIERNRYSKSIPLAGFYDQEKLDMLEPIYNMLVDIQRRLDILEKKDTL</sequence>
<evidence type="ECO:0000313" key="2">
    <source>
        <dbReference type="EMBL" id="QHS89387.1"/>
    </source>
</evidence>
<dbReference type="AlphaFoldDB" id="A0A6C0BAW0"/>
<organism evidence="2">
    <name type="scientific">viral metagenome</name>
    <dbReference type="NCBI Taxonomy" id="1070528"/>
    <lineage>
        <taxon>unclassified sequences</taxon>
        <taxon>metagenomes</taxon>
        <taxon>organismal metagenomes</taxon>
    </lineage>
</organism>
<proteinExistence type="predicted"/>